<feature type="compositionally biased region" description="Basic residues" evidence="1">
    <location>
        <begin position="1"/>
        <end position="12"/>
    </location>
</feature>
<dbReference type="EC" id="2.7.7.7" evidence="2"/>
<name>A0A6J4JJ91_9PROT</name>
<feature type="compositionally biased region" description="Low complexity" evidence="1">
    <location>
        <begin position="47"/>
        <end position="58"/>
    </location>
</feature>
<feature type="non-terminal residue" evidence="2">
    <location>
        <position position="1"/>
    </location>
</feature>
<feature type="compositionally biased region" description="Basic residues" evidence="1">
    <location>
        <begin position="89"/>
        <end position="129"/>
    </location>
</feature>
<accession>A0A6J4JJ91</accession>
<feature type="compositionally biased region" description="Basic residues" evidence="1">
    <location>
        <begin position="171"/>
        <end position="180"/>
    </location>
</feature>
<keyword evidence="2" id="KW-0548">Nucleotidyltransferase</keyword>
<proteinExistence type="predicted"/>
<keyword evidence="2" id="KW-0808">Transferase</keyword>
<feature type="compositionally biased region" description="Basic and acidic residues" evidence="1">
    <location>
        <begin position="526"/>
        <end position="536"/>
    </location>
</feature>
<sequence length="679" mass="72623">PPHHRGRPRLRRRAECGALPEAASRDGAAVQPPPRGAGEHAPGAGGRLRLLARPTPLRVSRGGAGTGPHAAADLGGQGRGGRGGAPARWRARRHPGPPRPRTRPRRPPRLRALLPHRARDRRLRPRPRHPLPGPRLGRQLLDLLRARHHRGRSGKARPAVRALRLRQPGRAARHRHRLRARAPGGGDPAHLRPLRPRARRHRRHRDPLPHPLGRARGRQGHGPVGGRHGQARQGVLGAGRRALAGRDRRERRARPRRPPPVHGAPTRGGVAGLPAPPRHPRRRLRDHPRAAGGARGGGQRRHGGPHRARDGVDGPQRHRCARVRTVRISSEGAVRREHHHDRSGYRQGRVPGPCPQSGRQGREHAQAAARPARAVLREAGGLHGRHGGLRGGAPLGPPAHRPGARREADPLGGGQAFRQEGQEERRRRRRGDLRGGFPAEHQVRAGQEPRAAGHPGVALGPFHPGEAADDAGERHAGLGDRVRLGGSPGHPQDRAAHGADRGGGSSSGDRPTGDAGIARAFGGLAGEHRRGREAGRRACPVGWRGTPPGHGPGDRTDHSVPDRGDDRGHRGVREFEEVRRMAGLGAAAALHRRQDAPRPDHQGGQPGNTEAARPGRHVHDPPGAVLEQRRGRMDPLGPGTASCAAGQRRPGEQDGAHGVGLADPRRSLPSAGAGRRGGL</sequence>
<evidence type="ECO:0000256" key="1">
    <source>
        <dbReference type="SAM" id="MobiDB-lite"/>
    </source>
</evidence>
<feature type="compositionally biased region" description="Low complexity" evidence="1">
    <location>
        <begin position="231"/>
        <end position="242"/>
    </location>
</feature>
<feature type="compositionally biased region" description="Basic and acidic residues" evidence="1">
    <location>
        <begin position="491"/>
        <end position="500"/>
    </location>
</feature>
<protein>
    <submittedName>
        <fullName evidence="2">Error-prone repair homolog of DNA polymerase III alpha subunit</fullName>
        <ecNumber evidence="2">2.7.7.7</ecNumber>
    </submittedName>
</protein>
<feature type="compositionally biased region" description="Basic and acidic residues" evidence="1">
    <location>
        <begin position="592"/>
        <end position="601"/>
    </location>
</feature>
<organism evidence="2">
    <name type="scientific">uncultured Acetobacteraceae bacterium</name>
    <dbReference type="NCBI Taxonomy" id="169975"/>
    <lineage>
        <taxon>Bacteria</taxon>
        <taxon>Pseudomonadati</taxon>
        <taxon>Pseudomonadota</taxon>
        <taxon>Alphaproteobacteria</taxon>
        <taxon>Acetobacterales</taxon>
        <taxon>Acetobacteraceae</taxon>
        <taxon>environmental samples</taxon>
    </lineage>
</organism>
<feature type="non-terminal residue" evidence="2">
    <location>
        <position position="679"/>
    </location>
</feature>
<dbReference type="EMBL" id="CADCTL010000278">
    <property type="protein sequence ID" value="CAA9280819.1"/>
    <property type="molecule type" value="Genomic_DNA"/>
</dbReference>
<feature type="compositionally biased region" description="Low complexity" evidence="1">
    <location>
        <begin position="366"/>
        <end position="379"/>
    </location>
</feature>
<gene>
    <name evidence="2" type="ORF">AVDCRST_MAG04-3709</name>
</gene>
<feature type="region of interest" description="Disordered" evidence="1">
    <location>
        <begin position="1"/>
        <end position="679"/>
    </location>
</feature>
<feature type="compositionally biased region" description="Basic and acidic residues" evidence="1">
    <location>
        <begin position="552"/>
        <end position="580"/>
    </location>
</feature>
<feature type="compositionally biased region" description="Gly residues" evidence="1">
    <location>
        <begin position="75"/>
        <end position="84"/>
    </location>
</feature>
<evidence type="ECO:0000313" key="2">
    <source>
        <dbReference type="EMBL" id="CAA9280819.1"/>
    </source>
</evidence>
<dbReference type="GO" id="GO:0003887">
    <property type="term" value="F:DNA-directed DNA polymerase activity"/>
    <property type="evidence" value="ECO:0007669"/>
    <property type="project" value="UniProtKB-EC"/>
</dbReference>
<feature type="compositionally biased region" description="Basic residues" evidence="1">
    <location>
        <begin position="192"/>
        <end position="205"/>
    </location>
</feature>
<feature type="compositionally biased region" description="Basic and acidic residues" evidence="1">
    <location>
        <begin position="471"/>
        <end position="483"/>
    </location>
</feature>
<feature type="compositionally biased region" description="Basic residues" evidence="1">
    <location>
        <begin position="146"/>
        <end position="155"/>
    </location>
</feature>
<feature type="compositionally biased region" description="Basic and acidic residues" evidence="1">
    <location>
        <begin position="307"/>
        <end position="316"/>
    </location>
</feature>
<feature type="compositionally biased region" description="Low complexity" evidence="1">
    <location>
        <begin position="134"/>
        <end position="143"/>
    </location>
</feature>
<dbReference type="AlphaFoldDB" id="A0A6J4JJ91"/>
<reference evidence="2" key="1">
    <citation type="submission" date="2020-02" db="EMBL/GenBank/DDBJ databases">
        <authorList>
            <person name="Meier V. D."/>
        </authorList>
    </citation>
    <scope>NUCLEOTIDE SEQUENCE</scope>
    <source>
        <strain evidence="2">AVDCRST_MAG04</strain>
    </source>
</reference>